<dbReference type="PROSITE" id="PS51257">
    <property type="entry name" value="PROKAR_LIPOPROTEIN"/>
    <property type="match status" value="1"/>
</dbReference>
<evidence type="ECO:0008006" key="3">
    <source>
        <dbReference type="Google" id="ProtNLM"/>
    </source>
</evidence>
<sequence>MKRMFGLGLALMLLAGCVPMVTDMWLVQPVSGQVFDAEDGAPVVGAEVRNLDQPELTTATGTVGEFAIEGQSERQFYMAMPASYLNREIWVVRHPDYADAVFVTRTLAPPRSRQPSLAEVPMFAGLEQGPDECPFGHYRLRLAEDLRAQESLDDLTLRNLTELDGVLCRDPALNDQWQDALEALFRERAEGGNR</sequence>
<organism evidence="1 2">
    <name type="scientific">Marinobacter mobilis</name>
    <dbReference type="NCBI Taxonomy" id="488533"/>
    <lineage>
        <taxon>Bacteria</taxon>
        <taxon>Pseudomonadati</taxon>
        <taxon>Pseudomonadota</taxon>
        <taxon>Gammaproteobacteria</taxon>
        <taxon>Pseudomonadales</taxon>
        <taxon>Marinobacteraceae</taxon>
        <taxon>Marinobacter</taxon>
    </lineage>
</organism>
<reference evidence="1 2" key="1">
    <citation type="submission" date="2016-10" db="EMBL/GenBank/DDBJ databases">
        <authorList>
            <person name="de Groot N.N."/>
        </authorList>
    </citation>
    <scope>NUCLEOTIDE SEQUENCE [LARGE SCALE GENOMIC DNA]</scope>
    <source>
        <strain evidence="1 2">CGMCC 1.7059</strain>
    </source>
</reference>
<dbReference type="Proteomes" id="UP000199675">
    <property type="component" value="Unassembled WGS sequence"/>
</dbReference>
<dbReference type="SUPFAM" id="SSF49464">
    <property type="entry name" value="Carboxypeptidase regulatory domain-like"/>
    <property type="match status" value="1"/>
</dbReference>
<proteinExistence type="predicted"/>
<gene>
    <name evidence="1" type="ORF">SAMN04487960_104235</name>
</gene>
<dbReference type="RefSeq" id="WP_139173218.1">
    <property type="nucleotide sequence ID" value="NZ_FNNE01000004.1"/>
</dbReference>
<name>A0A1H2WQH8_9GAMM</name>
<evidence type="ECO:0000313" key="1">
    <source>
        <dbReference type="EMBL" id="SDW82514.1"/>
    </source>
</evidence>
<protein>
    <recommendedName>
        <fullName evidence="3">Carboxypeptidase regulatory-like domain-containing protein</fullName>
    </recommendedName>
</protein>
<keyword evidence="2" id="KW-1185">Reference proteome</keyword>
<accession>A0A1H2WQH8</accession>
<dbReference type="InterPro" id="IPR008969">
    <property type="entry name" value="CarboxyPept-like_regulatory"/>
</dbReference>
<dbReference type="AlphaFoldDB" id="A0A1H2WQH8"/>
<dbReference type="OrthoDB" id="6078885at2"/>
<dbReference type="EMBL" id="FNNE01000004">
    <property type="protein sequence ID" value="SDW82514.1"/>
    <property type="molecule type" value="Genomic_DNA"/>
</dbReference>
<dbReference type="STRING" id="488533.SAMN04487960_104235"/>
<evidence type="ECO:0000313" key="2">
    <source>
        <dbReference type="Proteomes" id="UP000199675"/>
    </source>
</evidence>